<evidence type="ECO:0000256" key="1">
    <source>
        <dbReference type="ARBA" id="ARBA00004622"/>
    </source>
</evidence>
<dbReference type="Pfam" id="PF05479">
    <property type="entry name" value="PsaN"/>
    <property type="match status" value="1"/>
</dbReference>
<keyword evidence="4" id="KW-0602">Photosynthesis</keyword>
<sequence>MSSIGQSIVMALTVTVNKYASSNLQAVAYRKKDPKSPPNSAAAATRRGLLLSSLAAAEASLPDSRTLLLQKYLKKSEENREKNDKERLESYYKRNYKDYFELVEGTIKAKQQDQLSDTEKAILDWLKSNK</sequence>
<protein>
    <submittedName>
        <fullName evidence="9">Uncharacterized protein</fullName>
    </submittedName>
</protein>
<reference evidence="9" key="1">
    <citation type="submission" date="2023-10" db="EMBL/GenBank/DDBJ databases">
        <title>Chromosome-level genome of the transformable northern wattle, Acacia crassicarpa.</title>
        <authorList>
            <person name="Massaro I."/>
            <person name="Sinha N.R."/>
            <person name="Poethig S."/>
            <person name="Leichty A.R."/>
        </authorList>
    </citation>
    <scope>NUCLEOTIDE SEQUENCE</scope>
    <source>
        <strain evidence="9">Acra3RX</strain>
        <tissue evidence="9">Leaf</tissue>
    </source>
</reference>
<dbReference type="Proteomes" id="UP001293593">
    <property type="component" value="Unassembled WGS sequence"/>
</dbReference>
<keyword evidence="6" id="KW-0603">Photosystem I</keyword>
<evidence type="ECO:0000313" key="9">
    <source>
        <dbReference type="EMBL" id="KAK4258860.1"/>
    </source>
</evidence>
<dbReference type="GO" id="GO:0009522">
    <property type="term" value="C:photosystem I"/>
    <property type="evidence" value="ECO:0007669"/>
    <property type="project" value="UniProtKB-KW"/>
</dbReference>
<evidence type="ECO:0000256" key="3">
    <source>
        <dbReference type="ARBA" id="ARBA00022528"/>
    </source>
</evidence>
<organism evidence="9 10">
    <name type="scientific">Acacia crassicarpa</name>
    <name type="common">northern wattle</name>
    <dbReference type="NCBI Taxonomy" id="499986"/>
    <lineage>
        <taxon>Eukaryota</taxon>
        <taxon>Viridiplantae</taxon>
        <taxon>Streptophyta</taxon>
        <taxon>Embryophyta</taxon>
        <taxon>Tracheophyta</taxon>
        <taxon>Spermatophyta</taxon>
        <taxon>Magnoliopsida</taxon>
        <taxon>eudicotyledons</taxon>
        <taxon>Gunneridae</taxon>
        <taxon>Pentapetalae</taxon>
        <taxon>rosids</taxon>
        <taxon>fabids</taxon>
        <taxon>Fabales</taxon>
        <taxon>Fabaceae</taxon>
        <taxon>Caesalpinioideae</taxon>
        <taxon>mimosoid clade</taxon>
        <taxon>Acacieae</taxon>
        <taxon>Acacia</taxon>
    </lineage>
</organism>
<comment type="caution">
    <text evidence="9">The sequence shown here is derived from an EMBL/GenBank/DDBJ whole genome shotgun (WGS) entry which is preliminary data.</text>
</comment>
<evidence type="ECO:0000256" key="7">
    <source>
        <dbReference type="ARBA" id="ARBA00023078"/>
    </source>
</evidence>
<dbReference type="InterPro" id="IPR008796">
    <property type="entry name" value="PSAN"/>
</dbReference>
<dbReference type="AlphaFoldDB" id="A0AAE1JWH5"/>
<evidence type="ECO:0000256" key="6">
    <source>
        <dbReference type="ARBA" id="ARBA00022836"/>
    </source>
</evidence>
<evidence type="ECO:0000256" key="4">
    <source>
        <dbReference type="ARBA" id="ARBA00022531"/>
    </source>
</evidence>
<evidence type="ECO:0000256" key="5">
    <source>
        <dbReference type="ARBA" id="ARBA00022640"/>
    </source>
</evidence>
<keyword evidence="8" id="KW-0472">Membrane</keyword>
<comment type="similarity">
    <text evidence="2">Belongs to the psaN family.</text>
</comment>
<dbReference type="PANTHER" id="PTHR36327:SF1">
    <property type="entry name" value="OS03G0731100 PROTEIN"/>
    <property type="match status" value="1"/>
</dbReference>
<evidence type="ECO:0000313" key="10">
    <source>
        <dbReference type="Proteomes" id="UP001293593"/>
    </source>
</evidence>
<gene>
    <name evidence="9" type="ORF">QN277_005260</name>
</gene>
<dbReference type="PANTHER" id="PTHR36327">
    <property type="entry name" value="UNNAMED PRODUCT"/>
    <property type="match status" value="1"/>
</dbReference>
<keyword evidence="3" id="KW-0150">Chloroplast</keyword>
<keyword evidence="7" id="KW-0793">Thylakoid</keyword>
<keyword evidence="10" id="KW-1185">Reference proteome</keyword>
<evidence type="ECO:0000256" key="8">
    <source>
        <dbReference type="ARBA" id="ARBA00023136"/>
    </source>
</evidence>
<dbReference type="EMBL" id="JAWXYG010000011">
    <property type="protein sequence ID" value="KAK4258860.1"/>
    <property type="molecule type" value="Genomic_DNA"/>
</dbReference>
<accession>A0AAE1JWH5</accession>
<keyword evidence="5" id="KW-0934">Plastid</keyword>
<comment type="subcellular location">
    <subcellularLocation>
        <location evidence="1">Plastid</location>
        <location evidence="1">Chloroplast thylakoid membrane</location>
        <topology evidence="1">Peripheral membrane protein</topology>
        <orientation evidence="1">Lumenal side</orientation>
    </subcellularLocation>
</comment>
<name>A0AAE1JWH5_9FABA</name>
<proteinExistence type="inferred from homology"/>
<dbReference type="GO" id="GO:0015979">
    <property type="term" value="P:photosynthesis"/>
    <property type="evidence" value="ECO:0007669"/>
    <property type="project" value="UniProtKB-KW"/>
</dbReference>
<evidence type="ECO:0000256" key="2">
    <source>
        <dbReference type="ARBA" id="ARBA00010661"/>
    </source>
</evidence>
<dbReference type="GO" id="GO:0009535">
    <property type="term" value="C:chloroplast thylakoid membrane"/>
    <property type="evidence" value="ECO:0007669"/>
    <property type="project" value="UniProtKB-SubCell"/>
</dbReference>